<reference evidence="1 2" key="1">
    <citation type="submission" date="2021-06" db="EMBL/GenBank/DDBJ databases">
        <authorList>
            <person name="Kallberg Y."/>
            <person name="Tangrot J."/>
            <person name="Rosling A."/>
        </authorList>
    </citation>
    <scope>NUCLEOTIDE SEQUENCE [LARGE SCALE GENOMIC DNA]</scope>
    <source>
        <strain evidence="1 2">120-4 pot B 10/14</strain>
    </source>
</reference>
<gene>
    <name evidence="1" type="ORF">GMARGA_LOCUS46049</name>
</gene>
<sequence length="88" mass="10387">QHPWVLYKRKKETLVDSYTAKKKKSRQNPPSAVTNRITDEILKTTKNMTPTECHLWELYERKKGALVDLYANKKKAKSTISSNEPYYR</sequence>
<evidence type="ECO:0000313" key="1">
    <source>
        <dbReference type="EMBL" id="CAG8857228.1"/>
    </source>
</evidence>
<comment type="caution">
    <text evidence="1">The sequence shown here is derived from an EMBL/GenBank/DDBJ whole genome shotgun (WGS) entry which is preliminary data.</text>
</comment>
<dbReference type="EMBL" id="CAJVQB010168455">
    <property type="protein sequence ID" value="CAG8857228.1"/>
    <property type="molecule type" value="Genomic_DNA"/>
</dbReference>
<accession>A0ABN7XPG1</accession>
<feature type="non-terminal residue" evidence="1">
    <location>
        <position position="1"/>
    </location>
</feature>
<name>A0ABN7XPG1_GIGMA</name>
<organism evidence="1 2">
    <name type="scientific">Gigaspora margarita</name>
    <dbReference type="NCBI Taxonomy" id="4874"/>
    <lineage>
        <taxon>Eukaryota</taxon>
        <taxon>Fungi</taxon>
        <taxon>Fungi incertae sedis</taxon>
        <taxon>Mucoromycota</taxon>
        <taxon>Glomeromycotina</taxon>
        <taxon>Glomeromycetes</taxon>
        <taxon>Diversisporales</taxon>
        <taxon>Gigasporaceae</taxon>
        <taxon>Gigaspora</taxon>
    </lineage>
</organism>
<keyword evidence="2" id="KW-1185">Reference proteome</keyword>
<dbReference type="Proteomes" id="UP000789901">
    <property type="component" value="Unassembled WGS sequence"/>
</dbReference>
<proteinExistence type="predicted"/>
<evidence type="ECO:0000313" key="2">
    <source>
        <dbReference type="Proteomes" id="UP000789901"/>
    </source>
</evidence>
<protein>
    <submittedName>
        <fullName evidence="1">2505_t:CDS:1</fullName>
    </submittedName>
</protein>